<accession>A0A2V1DEJ6</accession>
<reference evidence="1 2" key="1">
    <citation type="journal article" date="2018" name="Sci. Rep.">
        <title>Comparative genomics provides insights into the lifestyle and reveals functional heterogeneity of dark septate endophytic fungi.</title>
        <authorList>
            <person name="Knapp D.G."/>
            <person name="Nemeth J.B."/>
            <person name="Barry K."/>
            <person name="Hainaut M."/>
            <person name="Henrissat B."/>
            <person name="Johnson J."/>
            <person name="Kuo A."/>
            <person name="Lim J.H.P."/>
            <person name="Lipzen A."/>
            <person name="Nolan M."/>
            <person name="Ohm R.A."/>
            <person name="Tamas L."/>
            <person name="Grigoriev I.V."/>
            <person name="Spatafora J.W."/>
            <person name="Nagy L.G."/>
            <person name="Kovacs G.M."/>
        </authorList>
    </citation>
    <scope>NUCLEOTIDE SEQUENCE [LARGE SCALE GENOMIC DNA]</scope>
    <source>
        <strain evidence="1 2">DSE2036</strain>
    </source>
</reference>
<protein>
    <submittedName>
        <fullName evidence="1">Uncharacterized protein</fullName>
    </submittedName>
</protein>
<dbReference type="EMBL" id="KZ805492">
    <property type="protein sequence ID" value="PVH95544.1"/>
    <property type="molecule type" value="Genomic_DNA"/>
</dbReference>
<keyword evidence="2" id="KW-1185">Reference proteome</keyword>
<gene>
    <name evidence="1" type="ORF">DM02DRAFT_478022</name>
</gene>
<evidence type="ECO:0000313" key="2">
    <source>
        <dbReference type="Proteomes" id="UP000244855"/>
    </source>
</evidence>
<sequence>MNWLNHHQPTLRFGQTRSMSFDSDMCQTNCLQGHCHETVHDHGPPASETTIPKGDGDVQIISAAATFKMLKRDPENCVWVEPHQW</sequence>
<feature type="non-terminal residue" evidence="1">
    <location>
        <position position="85"/>
    </location>
</feature>
<dbReference type="Proteomes" id="UP000244855">
    <property type="component" value="Unassembled WGS sequence"/>
</dbReference>
<proteinExistence type="predicted"/>
<organism evidence="1 2">
    <name type="scientific">Periconia macrospinosa</name>
    <dbReference type="NCBI Taxonomy" id="97972"/>
    <lineage>
        <taxon>Eukaryota</taxon>
        <taxon>Fungi</taxon>
        <taxon>Dikarya</taxon>
        <taxon>Ascomycota</taxon>
        <taxon>Pezizomycotina</taxon>
        <taxon>Dothideomycetes</taxon>
        <taxon>Pleosporomycetidae</taxon>
        <taxon>Pleosporales</taxon>
        <taxon>Massarineae</taxon>
        <taxon>Periconiaceae</taxon>
        <taxon>Periconia</taxon>
    </lineage>
</organism>
<dbReference type="OrthoDB" id="10437053at2759"/>
<name>A0A2V1DEJ6_9PLEO</name>
<evidence type="ECO:0000313" key="1">
    <source>
        <dbReference type="EMBL" id="PVH95544.1"/>
    </source>
</evidence>
<dbReference type="AlphaFoldDB" id="A0A2V1DEJ6"/>